<sequence>MKKTIIMSALILTILTSIVAGTFATYTKTLSPITGNVSAKSFYIGTKQTVFPDIKLAPSEKSEWAFEVVNFKDDGTVNEVDTDMTIQLNVAPKAGKQAIDGLHVSIYDESNKQLGTTVIKNGQMTFTVEKAFVANTRTTQRLKLVADWKNSFVGDNVDTANAENSNATAISVTITGTQNLRK</sequence>
<organism evidence="1 2">
    <name type="scientific">Ruminiclostridium sufflavum DSM 19573</name>
    <dbReference type="NCBI Taxonomy" id="1121337"/>
    <lineage>
        <taxon>Bacteria</taxon>
        <taxon>Bacillati</taxon>
        <taxon>Bacillota</taxon>
        <taxon>Clostridia</taxon>
        <taxon>Eubacteriales</taxon>
        <taxon>Oscillospiraceae</taxon>
        <taxon>Ruminiclostridium</taxon>
    </lineage>
</organism>
<keyword evidence="2" id="KW-1185">Reference proteome</keyword>
<gene>
    <name evidence="1" type="ORF">LY28_02476</name>
</gene>
<name>A0A318XL36_9FIRM</name>
<evidence type="ECO:0008006" key="3">
    <source>
        <dbReference type="Google" id="ProtNLM"/>
    </source>
</evidence>
<dbReference type="Proteomes" id="UP000248132">
    <property type="component" value="Unassembled WGS sequence"/>
</dbReference>
<proteinExistence type="predicted"/>
<accession>A0A318XL36</accession>
<evidence type="ECO:0000313" key="1">
    <source>
        <dbReference type="EMBL" id="PYG87093.1"/>
    </source>
</evidence>
<dbReference type="OrthoDB" id="1792886at2"/>
<dbReference type="AlphaFoldDB" id="A0A318XL36"/>
<evidence type="ECO:0000313" key="2">
    <source>
        <dbReference type="Proteomes" id="UP000248132"/>
    </source>
</evidence>
<dbReference type="RefSeq" id="WP_110462490.1">
    <property type="nucleotide sequence ID" value="NZ_QKMR01000014.1"/>
</dbReference>
<comment type="caution">
    <text evidence="1">The sequence shown here is derived from an EMBL/GenBank/DDBJ whole genome shotgun (WGS) entry which is preliminary data.</text>
</comment>
<reference evidence="1 2" key="1">
    <citation type="submission" date="2018-06" db="EMBL/GenBank/DDBJ databases">
        <title>Genomic Encyclopedia of Type Strains, Phase I: the one thousand microbial genomes (KMG-I) project.</title>
        <authorList>
            <person name="Kyrpides N."/>
        </authorList>
    </citation>
    <scope>NUCLEOTIDE SEQUENCE [LARGE SCALE GENOMIC DNA]</scope>
    <source>
        <strain evidence="1 2">DSM 19573</strain>
    </source>
</reference>
<protein>
    <recommendedName>
        <fullName evidence="3">Alternate signal-mediated exported protein</fullName>
    </recommendedName>
</protein>
<dbReference type="EMBL" id="QKMR01000014">
    <property type="protein sequence ID" value="PYG87093.1"/>
    <property type="molecule type" value="Genomic_DNA"/>
</dbReference>